<dbReference type="InterPro" id="IPR003583">
    <property type="entry name" value="Hlx-hairpin-Hlx_DNA-bd_motif"/>
</dbReference>
<dbReference type="Proteomes" id="UP001296873">
    <property type="component" value="Unassembled WGS sequence"/>
</dbReference>
<keyword evidence="3" id="KW-0413">Isomerase</keyword>
<name>A0ABS1DB23_9PROT</name>
<organism evidence="6 7">
    <name type="scientific">Rhodovibrio sodomensis</name>
    <dbReference type="NCBI Taxonomy" id="1088"/>
    <lineage>
        <taxon>Bacteria</taxon>
        <taxon>Pseudomonadati</taxon>
        <taxon>Pseudomonadota</taxon>
        <taxon>Alphaproteobacteria</taxon>
        <taxon>Rhodospirillales</taxon>
        <taxon>Rhodovibrionaceae</taxon>
        <taxon>Rhodovibrio</taxon>
    </lineage>
</organism>
<keyword evidence="1 3" id="KW-0547">Nucleotide-binding</keyword>
<keyword evidence="7" id="KW-1185">Reference proteome</keyword>
<dbReference type="InterPro" id="IPR050534">
    <property type="entry name" value="Coronavir_polyprotein_1ab"/>
</dbReference>
<dbReference type="CDD" id="cd18809">
    <property type="entry name" value="SF1_C_RecD"/>
    <property type="match status" value="1"/>
</dbReference>
<comment type="similarity">
    <text evidence="3">Belongs to the RecD family. RecD2 subfamily.</text>
</comment>
<dbReference type="SUPFAM" id="SSF52540">
    <property type="entry name" value="P-loop containing nucleoside triphosphate hydrolases"/>
    <property type="match status" value="2"/>
</dbReference>
<evidence type="ECO:0000259" key="5">
    <source>
        <dbReference type="SMART" id="SM00278"/>
    </source>
</evidence>
<sequence>MRQTELEVSAPQIPGLDPKSSDATHVAGEIMKVRFTDIDTGFSILRVRRDGGDVVTVQGRGDAVVVGGRISAEGKWVVDPKWGRQFKAKFIQAEIPETPDGIVRYLANAVDGIGRKTAERIVAKYGTQTAQVLESPTMIAAADVPDQKAKAIADHWKLRTRYGRLLSMLYAHDIGPGFARRIIDVYGDGTMQVIQTNPYKLIEDVRGIGFKTADQIALSQSMPREAPERARAGLLSQVQQYQRSGHCATPANTLIAETSDLLMVKERLLRAELDRLIHEGRLVEDTIAGQPVLFDKRMRDCEIEVAERIVTLARPATLDPGADIDGAIGRAAAALGLALHEDQHRAVALAIRNQTAVITGGPGMGKTSVLRTFLNALDELAGQSVPAATSKAIEKALAAPTGRAAKRMAEATGLGARTLHRLLEFSNAPGHRGFTRNADNPLQVGCVVIDEGSMMDLFLIRDVLRALPEGCRLVIVGDADQLPSVGAGNVLADLIASGVVPTGRLTKTFRQKEGSAIATAARMINQATVPEMTAPSRSSDLWGVFEEDPKEVVRKTVKLVTELLPKVGWEPMRDVQVLTPGNNNDCGTHNLNLLLQQALNPRRDGERWIEHRNREFRVRDRIIQMSNNYDDDVFNGDLGVIVDIDMVDGHETVLIDFDGNRVTYQRSELDQISHAYAMSIHRSQGGEYPVVIVVMTTQHYIMLRRNLIYTGVTRARSLCCIIGQARAVQIAVKTDGSKRLTGLAERIAGLGLSAPYLQSVPTASSATDDDGGLPTEVF</sequence>
<feature type="domain" description="Helix-hairpin-helix DNA-binding motif class 1" evidence="5">
    <location>
        <begin position="105"/>
        <end position="124"/>
    </location>
</feature>
<dbReference type="Gene3D" id="3.40.50.300">
    <property type="entry name" value="P-loop containing nucleotide triphosphate hydrolases"/>
    <property type="match status" value="2"/>
</dbReference>
<dbReference type="Gene3D" id="1.10.10.2220">
    <property type="match status" value="1"/>
</dbReference>
<dbReference type="EC" id="5.6.2.3" evidence="3"/>
<keyword evidence="3" id="KW-0238">DNA-binding</keyword>
<dbReference type="Pfam" id="PF23139">
    <property type="entry name" value="OB_YrrC"/>
    <property type="match status" value="1"/>
</dbReference>
<proteinExistence type="inferred from homology"/>
<dbReference type="InterPro" id="IPR006345">
    <property type="entry name" value="RecD2"/>
</dbReference>
<evidence type="ECO:0000256" key="1">
    <source>
        <dbReference type="ARBA" id="ARBA00022741"/>
    </source>
</evidence>
<dbReference type="PANTHER" id="PTHR43788:SF6">
    <property type="entry name" value="DNA HELICASE B"/>
    <property type="match status" value="1"/>
</dbReference>
<comment type="function">
    <text evidence="3">DNA-dependent ATPase and ATP-dependent 5'-3' DNA helicase. Has no activity on blunt DNA or DNA with 3'-overhangs, requires at least 10 bases of 5'-ssDNA for helicase activity.</text>
</comment>
<dbReference type="CDD" id="cd17933">
    <property type="entry name" value="DEXSc_RecD-like"/>
    <property type="match status" value="1"/>
</dbReference>
<dbReference type="NCBIfam" id="TIGR01448">
    <property type="entry name" value="recD_rel"/>
    <property type="match status" value="1"/>
</dbReference>
<reference evidence="6 7" key="1">
    <citation type="journal article" date="2020" name="Microorganisms">
        <title>Osmotic Adaptation and Compatible Solute Biosynthesis of Phototrophic Bacteria as Revealed from Genome Analyses.</title>
        <authorList>
            <person name="Imhoff J.F."/>
            <person name="Rahn T."/>
            <person name="Kunzel S."/>
            <person name="Keller A."/>
            <person name="Neulinger S.C."/>
        </authorList>
    </citation>
    <scope>NUCLEOTIDE SEQUENCE [LARGE SCALE GENOMIC DNA]</scope>
    <source>
        <strain evidence="6 7">DSM 9895</strain>
    </source>
</reference>
<dbReference type="InterPro" id="IPR055446">
    <property type="entry name" value="RecD2_N_OB"/>
</dbReference>
<dbReference type="InterPro" id="IPR027785">
    <property type="entry name" value="UvrD-like_helicase_C"/>
</dbReference>
<evidence type="ECO:0000256" key="3">
    <source>
        <dbReference type="HAMAP-Rule" id="MF_01488"/>
    </source>
</evidence>
<feature type="binding site" evidence="3">
    <location>
        <begin position="363"/>
        <end position="367"/>
    </location>
    <ligand>
        <name>ATP</name>
        <dbReference type="ChEBI" id="CHEBI:30616"/>
    </ligand>
</feature>
<feature type="region of interest" description="Disordered" evidence="4">
    <location>
        <begin position="1"/>
        <end position="22"/>
    </location>
</feature>
<keyword evidence="3" id="KW-0347">Helicase</keyword>
<dbReference type="InterPro" id="IPR029493">
    <property type="entry name" value="RecD2-like_HHH"/>
</dbReference>
<comment type="caution">
    <text evidence="6">The sequence shown here is derived from an EMBL/GenBank/DDBJ whole genome shotgun (WGS) entry which is preliminary data.</text>
</comment>
<dbReference type="Pfam" id="PF13245">
    <property type="entry name" value="AAA_19"/>
    <property type="match status" value="1"/>
</dbReference>
<dbReference type="EMBL" id="NRRL01000003">
    <property type="protein sequence ID" value="MBK1666908.1"/>
    <property type="molecule type" value="Genomic_DNA"/>
</dbReference>
<dbReference type="RefSeq" id="WP_200338966.1">
    <property type="nucleotide sequence ID" value="NZ_NRRL01000003.1"/>
</dbReference>
<dbReference type="Pfam" id="PF14490">
    <property type="entry name" value="HHH_RecD2"/>
    <property type="match status" value="1"/>
</dbReference>
<protein>
    <recommendedName>
        <fullName evidence="3">ATP-dependent RecD2 DNA helicase</fullName>
        <ecNumber evidence="3">5.6.2.3</ecNumber>
    </recommendedName>
    <alternativeName>
        <fullName evidence="3">DNA 5'-3' helicase subunit RecD2</fullName>
    </alternativeName>
</protein>
<keyword evidence="3" id="KW-0378">Hydrolase</keyword>
<dbReference type="SMART" id="SM00278">
    <property type="entry name" value="HhH1"/>
    <property type="match status" value="2"/>
</dbReference>
<dbReference type="Pfam" id="PF18335">
    <property type="entry name" value="SH3_13"/>
    <property type="match status" value="1"/>
</dbReference>
<dbReference type="PANTHER" id="PTHR43788">
    <property type="entry name" value="DNA2/NAM7 HELICASE FAMILY MEMBER"/>
    <property type="match status" value="1"/>
</dbReference>
<dbReference type="InterPro" id="IPR027417">
    <property type="entry name" value="P-loop_NTPase"/>
</dbReference>
<accession>A0ABS1DB23</accession>
<evidence type="ECO:0000256" key="4">
    <source>
        <dbReference type="SAM" id="MobiDB-lite"/>
    </source>
</evidence>
<dbReference type="Pfam" id="PF13538">
    <property type="entry name" value="UvrD_C_2"/>
    <property type="match status" value="1"/>
</dbReference>
<evidence type="ECO:0000313" key="6">
    <source>
        <dbReference type="EMBL" id="MBK1666908.1"/>
    </source>
</evidence>
<gene>
    <name evidence="3" type="primary">recD2</name>
    <name evidence="6" type="ORF">CKO28_02480</name>
</gene>
<evidence type="ECO:0000313" key="7">
    <source>
        <dbReference type="Proteomes" id="UP001296873"/>
    </source>
</evidence>
<dbReference type="HAMAP" id="MF_01488">
    <property type="entry name" value="RecD2"/>
    <property type="match status" value="1"/>
</dbReference>
<dbReference type="Gene3D" id="2.30.30.940">
    <property type="match status" value="1"/>
</dbReference>
<dbReference type="InterPro" id="IPR041451">
    <property type="entry name" value="RecD2_SH13"/>
</dbReference>
<feature type="domain" description="Helix-hairpin-helix DNA-binding motif class 1" evidence="5">
    <location>
        <begin position="200"/>
        <end position="219"/>
    </location>
</feature>
<keyword evidence="2 3" id="KW-0067">ATP-binding</keyword>
<comment type="catalytic activity">
    <reaction evidence="3">
        <text>ATP + H2O = ADP + phosphate + H(+)</text>
        <dbReference type="Rhea" id="RHEA:13065"/>
        <dbReference type="ChEBI" id="CHEBI:15377"/>
        <dbReference type="ChEBI" id="CHEBI:15378"/>
        <dbReference type="ChEBI" id="CHEBI:30616"/>
        <dbReference type="ChEBI" id="CHEBI:43474"/>
        <dbReference type="ChEBI" id="CHEBI:456216"/>
        <dbReference type="EC" id="5.6.2.3"/>
    </reaction>
</comment>
<evidence type="ECO:0000256" key="2">
    <source>
        <dbReference type="ARBA" id="ARBA00022840"/>
    </source>
</evidence>